<evidence type="ECO:0000256" key="2">
    <source>
        <dbReference type="ARBA" id="ARBA00054756"/>
    </source>
</evidence>
<dbReference type="SUPFAM" id="SSF69340">
    <property type="entry name" value="C-terminal domain of adenylylcyclase associated protein"/>
    <property type="match status" value="1"/>
</dbReference>
<dbReference type="Gene3D" id="1.25.40.330">
    <property type="entry name" value="Adenylate cyclase-associated CAP, N-terminal domain"/>
    <property type="match status" value="1"/>
</dbReference>
<feature type="compositionally biased region" description="Polar residues" evidence="5">
    <location>
        <begin position="63"/>
        <end position="72"/>
    </location>
</feature>
<dbReference type="InterPro" id="IPR036222">
    <property type="entry name" value="CAP_N_sf"/>
</dbReference>
<feature type="compositionally biased region" description="Basic and acidic residues" evidence="5">
    <location>
        <begin position="327"/>
        <end position="336"/>
    </location>
</feature>
<dbReference type="PROSITE" id="PS01089">
    <property type="entry name" value="CAP_2"/>
    <property type="match status" value="1"/>
</dbReference>
<feature type="domain" description="C-CAP/cofactor C-like" evidence="6">
    <location>
        <begin position="372"/>
        <end position="510"/>
    </location>
</feature>
<dbReference type="SMART" id="SM00673">
    <property type="entry name" value="CARP"/>
    <property type="match status" value="2"/>
</dbReference>
<dbReference type="PROSITE" id="PS51329">
    <property type="entry name" value="C_CAP_COFACTOR_C"/>
    <property type="match status" value="1"/>
</dbReference>
<dbReference type="InterPro" id="IPR001837">
    <property type="entry name" value="Adenylate_cyclase-assoc_CAP"/>
</dbReference>
<evidence type="ECO:0000256" key="1">
    <source>
        <dbReference type="ARBA" id="ARBA00007659"/>
    </source>
</evidence>
<protein>
    <recommendedName>
        <fullName evidence="3 4">Adenylyl cyclase-associated protein</fullName>
    </recommendedName>
</protein>
<name>G8Y0U3_PICSO</name>
<dbReference type="InterPro" id="IPR013912">
    <property type="entry name" value="Adenylate_cyclase-assoc_CAP_C"/>
</dbReference>
<feature type="compositionally biased region" description="Polar residues" evidence="5">
    <location>
        <begin position="294"/>
        <end position="307"/>
    </location>
</feature>
<comment type="similarity">
    <text evidence="1 4">Belongs to the CAP family.</text>
</comment>
<dbReference type="InterPro" id="IPR053950">
    <property type="entry name" value="CAP_N"/>
</dbReference>
<dbReference type="PANTHER" id="PTHR10652">
    <property type="entry name" value="ADENYLYL CYCLASE-ASSOCIATED PROTEIN"/>
    <property type="match status" value="1"/>
</dbReference>
<gene>
    <name evidence="7" type="primary">Piso0_004936</name>
    <name evidence="7" type="ORF">GNLVRS01_PISO0N04347g</name>
</gene>
<dbReference type="FunFam" id="1.25.40.330:FF:000001">
    <property type="entry name" value="Adenylyl cyclase-associated protein"/>
    <property type="match status" value="1"/>
</dbReference>
<reference evidence="7 8" key="1">
    <citation type="journal article" date="2012" name="G3 (Bethesda)">
        <title>Pichia sorbitophila, an interspecies yeast hybrid reveals early steps of genome resolution following polyploidization.</title>
        <authorList>
            <person name="Leh Louis V."/>
            <person name="Despons L."/>
            <person name="Friedrich A."/>
            <person name="Martin T."/>
            <person name="Durrens P."/>
            <person name="Casaregola S."/>
            <person name="Neuveglise C."/>
            <person name="Fairhead C."/>
            <person name="Marck C."/>
            <person name="Cruz J.A."/>
            <person name="Straub M.L."/>
            <person name="Kugler V."/>
            <person name="Sacerdot C."/>
            <person name="Uzunov Z."/>
            <person name="Thierry A."/>
            <person name="Weiss S."/>
            <person name="Bleykasten C."/>
            <person name="De Montigny J."/>
            <person name="Jacques N."/>
            <person name="Jung P."/>
            <person name="Lemaire M."/>
            <person name="Mallet S."/>
            <person name="Morel G."/>
            <person name="Richard G.F."/>
            <person name="Sarkar A."/>
            <person name="Savel G."/>
            <person name="Schacherer J."/>
            <person name="Seret M.L."/>
            <person name="Talla E."/>
            <person name="Samson G."/>
            <person name="Jubin C."/>
            <person name="Poulain J."/>
            <person name="Vacherie B."/>
            <person name="Barbe V."/>
            <person name="Pelletier E."/>
            <person name="Sherman D.J."/>
            <person name="Westhof E."/>
            <person name="Weissenbach J."/>
            <person name="Baret P.V."/>
            <person name="Wincker P."/>
            <person name="Gaillardin C."/>
            <person name="Dujon B."/>
            <person name="Souciet J.L."/>
        </authorList>
    </citation>
    <scope>NUCLEOTIDE SEQUENCE [LARGE SCALE GENOMIC DNA]</scope>
    <source>
        <strain evidence="8">ATCC MYA-4447 / BCRC 22081 / CBS 7064 / NBRC 10061 / NRRL Y-12695</strain>
    </source>
</reference>
<dbReference type="Pfam" id="PF21938">
    <property type="entry name" value="CAP_N"/>
    <property type="match status" value="1"/>
</dbReference>
<dbReference type="InParanoid" id="G8Y0U3"/>
<dbReference type="GO" id="GO:0008179">
    <property type="term" value="F:adenylate cyclase binding"/>
    <property type="evidence" value="ECO:0007669"/>
    <property type="project" value="TreeGrafter"/>
</dbReference>
<dbReference type="InterPro" id="IPR017901">
    <property type="entry name" value="C-CAP_CF_C-like"/>
</dbReference>
<dbReference type="GO" id="GO:0003779">
    <property type="term" value="F:actin binding"/>
    <property type="evidence" value="ECO:0007669"/>
    <property type="project" value="InterPro"/>
</dbReference>
<evidence type="ECO:0000313" key="7">
    <source>
        <dbReference type="EMBL" id="CCE86446.1"/>
    </source>
</evidence>
<dbReference type="Pfam" id="PF08603">
    <property type="entry name" value="CAP_C"/>
    <property type="match status" value="1"/>
</dbReference>
<sequence>MSGEENQFTVQGCNIVTILKRLEAATSRLEDIMVYQTQADKAQARALQQGSVSTQAGGAPKQLQDSTAATEDSGSYEKSKSVIEFEKLISDYVKTFVDKSSSIGAEVAESANELLDAFKSQARFLEVVSISKKPDFSNPKFLSLLNPINSRIGKINQIKDENRKSEFSNHLSTISEGSPMLGWIVSETPVSLIPEFKGSAQFWSNRILKDYKEKDQKHVDWVNSFLQIIDNLRSYVKEFHATGPSWNAHGMPLEEAISKFDTSGPAQSKPAQPEPPKGGAPPPPPPPPLPSQEFLNDSSKSTKSTPGGINAVFADINKGEGITSGLRKVDKSEMTHKNPTLRSSEPLNKKVTPKPPKKPQSLSSGSVPTKKPPKKELIDDTKWIINNFTEEDVSEPITIEAEKHQSIFVGNCSGVTLNIKGKANAISVSQAKKTALIVDSLISGIDIIKSSKFGLQILGTVPMVNVDKSDEGSIYLSKDSIESDVQIFSSCSTSLNINVPEKDDYEELPVPEQFKHTVKNGKLQSEVVEHKG</sequence>
<comment type="function">
    <text evidence="2">The N-terminal domain binds to adenylyl cyclase, thereby enabling adenylyl cyclase to be activated by upstream regulatory signals, such as Ras. The C-terminal domain is required for normal cellular morphology and growth control.</text>
</comment>
<dbReference type="EMBL" id="FO082046">
    <property type="protein sequence ID" value="CCE86446.1"/>
    <property type="molecule type" value="Genomic_DNA"/>
</dbReference>
<evidence type="ECO:0000256" key="5">
    <source>
        <dbReference type="SAM" id="MobiDB-lite"/>
    </source>
</evidence>
<dbReference type="SUPFAM" id="SSF101278">
    <property type="entry name" value="N-terminal domain of adenylylcyclase associated protein, CAP"/>
    <property type="match status" value="1"/>
</dbReference>
<dbReference type="InterPro" id="IPR013992">
    <property type="entry name" value="Adenylate_cyclase-assoc_CAP_N"/>
</dbReference>
<evidence type="ECO:0000256" key="3">
    <source>
        <dbReference type="ARBA" id="ARBA00072052"/>
    </source>
</evidence>
<dbReference type="OrthoDB" id="77251at2759"/>
<evidence type="ECO:0000313" key="8">
    <source>
        <dbReference type="Proteomes" id="UP000005222"/>
    </source>
</evidence>
<feature type="region of interest" description="Disordered" evidence="5">
    <location>
        <begin position="325"/>
        <end position="375"/>
    </location>
</feature>
<dbReference type="PROSITE" id="PS01088">
    <property type="entry name" value="CAP_1"/>
    <property type="match status" value="1"/>
</dbReference>
<dbReference type="GO" id="GO:0007015">
    <property type="term" value="P:actin filament organization"/>
    <property type="evidence" value="ECO:0007669"/>
    <property type="project" value="TreeGrafter"/>
</dbReference>
<dbReference type="GO" id="GO:0005737">
    <property type="term" value="C:cytoplasm"/>
    <property type="evidence" value="ECO:0007669"/>
    <property type="project" value="TreeGrafter"/>
</dbReference>
<dbReference type="FunCoup" id="G8Y0U3">
    <property type="interactions" value="1253"/>
</dbReference>
<evidence type="ECO:0000256" key="4">
    <source>
        <dbReference type="RuleBase" id="RU000647"/>
    </source>
</evidence>
<dbReference type="GO" id="GO:0019933">
    <property type="term" value="P:cAMP-mediated signaling"/>
    <property type="evidence" value="ECO:0007669"/>
    <property type="project" value="TreeGrafter"/>
</dbReference>
<dbReference type="Pfam" id="PF01213">
    <property type="entry name" value="CAP_N-CM"/>
    <property type="match status" value="1"/>
</dbReference>
<dbReference type="STRING" id="559304.G8Y0U3"/>
<dbReference type="InterPro" id="IPR036223">
    <property type="entry name" value="CAP_C_sf"/>
</dbReference>
<dbReference type="AlphaFoldDB" id="G8Y0U3"/>
<dbReference type="InterPro" id="IPR018106">
    <property type="entry name" value="CAP_CS_N"/>
</dbReference>
<feature type="region of interest" description="Disordered" evidence="5">
    <location>
        <begin position="48"/>
        <end position="72"/>
    </location>
</feature>
<dbReference type="Gene3D" id="2.160.20.70">
    <property type="match status" value="1"/>
</dbReference>
<dbReference type="eggNOG" id="KOG2675">
    <property type="taxonomic scope" value="Eukaryota"/>
</dbReference>
<feature type="region of interest" description="Disordered" evidence="5">
    <location>
        <begin position="260"/>
        <end position="312"/>
    </location>
</feature>
<dbReference type="HOGENOM" id="CLU_015780_1_0_1"/>
<proteinExistence type="inferred from homology"/>
<dbReference type="PANTHER" id="PTHR10652:SF0">
    <property type="entry name" value="ADENYLYL CYCLASE-ASSOCIATED PROTEIN"/>
    <property type="match status" value="1"/>
</dbReference>
<evidence type="ECO:0000259" key="6">
    <source>
        <dbReference type="PROSITE" id="PS51329"/>
    </source>
</evidence>
<keyword evidence="8" id="KW-1185">Reference proteome</keyword>
<accession>G8Y0U3</accession>
<dbReference type="Proteomes" id="UP000005222">
    <property type="component" value="Chromosome N"/>
</dbReference>
<organism evidence="7 8">
    <name type="scientific">Pichia sorbitophila (strain ATCC MYA-4447 / BCRC 22081 / CBS 7064 / NBRC 10061 / NRRL Y-12695)</name>
    <name type="common">Hybrid yeast</name>
    <dbReference type="NCBI Taxonomy" id="559304"/>
    <lineage>
        <taxon>Eukaryota</taxon>
        <taxon>Fungi</taxon>
        <taxon>Dikarya</taxon>
        <taxon>Ascomycota</taxon>
        <taxon>Saccharomycotina</taxon>
        <taxon>Pichiomycetes</taxon>
        <taxon>Debaryomycetaceae</taxon>
        <taxon>Millerozyma</taxon>
    </lineage>
</organism>
<dbReference type="InterPro" id="IPR016098">
    <property type="entry name" value="CAP/MinC_C"/>
</dbReference>
<dbReference type="OMA" id="KSQQTHK"/>
<dbReference type="InterPro" id="IPR028417">
    <property type="entry name" value="CAP_CS_C"/>
</dbReference>
<feature type="compositionally biased region" description="Pro residues" evidence="5">
    <location>
        <begin position="272"/>
        <end position="290"/>
    </location>
</feature>
<dbReference type="InterPro" id="IPR006599">
    <property type="entry name" value="CARP_motif"/>
</dbReference>